<proteinExistence type="predicted"/>
<dbReference type="STRING" id="168384.SAMN05660368_04150"/>
<dbReference type="AlphaFoldDB" id="C6LLY3"/>
<sequence length="210" mass="24498">MSIDILMTATAVLVSIVASVVTAIIQTRLNRTHIKFKDLHVEYLEKVNKDNTGIVSEKEIDILLETLRKTYSKMLEKDKEDSDDVCITLCKYNKENQNLQVIYRLPQEPEVKPILFEYSMQGKNSLANLYINSNSEIDKVFNYRSKKNLNRWGSFLAYVLKKQNNVMGILCISSWQRVNERYGYENIKMLIEPIEEFLVSYIQDKKDAEP</sequence>
<keyword evidence="2" id="KW-1185">Reference proteome</keyword>
<name>C6LLY3_9FIRM</name>
<dbReference type="RefSeq" id="WP_006864434.1">
    <property type="nucleotide sequence ID" value="NZ_ACCL02000035.1"/>
</dbReference>
<evidence type="ECO:0000313" key="2">
    <source>
        <dbReference type="Proteomes" id="UP000005561"/>
    </source>
</evidence>
<dbReference type="Proteomes" id="UP000005561">
    <property type="component" value="Unassembled WGS sequence"/>
</dbReference>
<protein>
    <submittedName>
        <fullName evidence="1">Uncharacterized protein</fullName>
    </submittedName>
</protein>
<comment type="caution">
    <text evidence="1">The sequence shown here is derived from an EMBL/GenBank/DDBJ whole genome shotgun (WGS) entry which is preliminary data.</text>
</comment>
<evidence type="ECO:0000313" key="1">
    <source>
        <dbReference type="EMBL" id="EET58346.1"/>
    </source>
</evidence>
<reference evidence="1" key="1">
    <citation type="submission" date="2009-07" db="EMBL/GenBank/DDBJ databases">
        <authorList>
            <person name="Weinstock G."/>
            <person name="Sodergren E."/>
            <person name="Clifton S."/>
            <person name="Fulton L."/>
            <person name="Fulton B."/>
            <person name="Courtney L."/>
            <person name="Fronick C."/>
            <person name="Harrison M."/>
            <person name="Strong C."/>
            <person name="Farmer C."/>
            <person name="Delahaunty K."/>
            <person name="Markovic C."/>
            <person name="Hall O."/>
            <person name="Minx P."/>
            <person name="Tomlinson C."/>
            <person name="Mitreva M."/>
            <person name="Nelson J."/>
            <person name="Hou S."/>
            <person name="Wollam A."/>
            <person name="Pepin K.H."/>
            <person name="Johnson M."/>
            <person name="Bhonagiri V."/>
            <person name="Nash W.E."/>
            <person name="Warren W."/>
            <person name="Chinwalla A."/>
            <person name="Mardis E.R."/>
            <person name="Wilson R.K."/>
        </authorList>
    </citation>
    <scope>NUCLEOTIDE SEQUENCE [LARGE SCALE GENOMIC DNA]</scope>
    <source>
        <strain evidence="1">DSM 14469</strain>
    </source>
</reference>
<dbReference type="EMBL" id="ACCL02000035">
    <property type="protein sequence ID" value="EET58346.1"/>
    <property type="molecule type" value="Genomic_DNA"/>
</dbReference>
<gene>
    <name evidence="1" type="ORF">BRYFOR_09682</name>
</gene>
<organism evidence="1 2">
    <name type="scientific">Marvinbryantia formatexigens DSM 14469</name>
    <dbReference type="NCBI Taxonomy" id="478749"/>
    <lineage>
        <taxon>Bacteria</taxon>
        <taxon>Bacillati</taxon>
        <taxon>Bacillota</taxon>
        <taxon>Clostridia</taxon>
        <taxon>Lachnospirales</taxon>
        <taxon>Lachnospiraceae</taxon>
        <taxon>Marvinbryantia</taxon>
    </lineage>
</organism>
<accession>C6LLY3</accession>